<dbReference type="InParanoid" id="G7E6G2"/>
<dbReference type="AlphaFoldDB" id="G7E6G2"/>
<gene>
    <name evidence="7" type="primary">Mo05108</name>
    <name evidence="7" type="ORF">E5Q_05108</name>
</gene>
<sequence>MSSPLPPPPRRRLRVTPSGPVDIASRATPPGLPHSTSSPALLRANSSTSLTSLTRPGSAMSLASAPTTAPTGSTVSIASSPVSQPGGAARARQFIQRPYPSSTALSDPSYPVLPQRVYAPVTLTGNTSSGMSLLVPTASSSSPPGASAASSSTSPAPESAAPASAATAAVVKRKKKKKKIAITPEISQAVHNVGLPTQSVPMDLDPPATAPSPRPQPPLPPRRRSDTQLTRAPMASSASPSPGAAAPAASIPTRTRPATSASVTTSSPGRARSSGPAIVPLASAAYSSEAGQADEPPPPPWSAPDRELVWSSTEQPLTFDPQIPSEMTQVAPVRHDQANVAGVRLADAAELPSSPPPQFDSLPPSPVASRGPTPPPEARLPRDLDPSGLPVRDDATLSATEVSTMAVLAWEQDRLNGLPLEQRTQRERQRRRRSLDSFLESQRAAYYAFERAQERASIPHTESVATDQHPGEPPRQRQRLQLSEIDSRTTTDHEESHGSAAEEARLPGAFITRQPRARSSRLRAATHAAARSDPSIDDDVLVERLSNSLPSAPHPVVTQRVASLTDVSQAQAAPAAQASSRPLFGGSFFEEARYGPTSQHAVSGHQVEGVHPLDLSAVPQEEETLRSPSYLELHPGFSGPSLSDSLAEQGAPHLPTFVDKTLADKQPADPVVTHRANSLASTPEASEPSTDSESPSARSSTTPEDPVTAAVNNAGRLSADVHRYPVLGLQRAPSRAEQMAEGRRASMLLTRPLSTRRPRPPSRRWGMTFEQFERPVEQANPSLLSYIPSAERDSLPAPLQPRRLNALTESDTSLSDAPDHMELSGVQTLISRFEAVNAVRSSPAPTPPVWNRRHARNASARSSATVTASEPIQVTFAPPSHHPPPRPRGPRERPGSANDISAPVATRHITDEAMPTTELASMSLSEPLAAANSTARIASTNLRRQNSVAITDLDLLISRMDSNTDGSNYEQLLTLGEMIGDADVNRTDEAILYVAKIELGMRRRDAAGKVKQKLFCAGVRVNKCSICLVQFRPEELAAMLPSCTHVFHCGCVQKWLKRSHQCPVCRA</sequence>
<reference evidence="7 8" key="1">
    <citation type="journal article" date="2011" name="J. Gen. Appl. Microbiol.">
        <title>Draft genome sequencing of the enigmatic basidiomycete Mixia osmundae.</title>
        <authorList>
            <person name="Nishida H."/>
            <person name="Nagatsuka Y."/>
            <person name="Sugiyama J."/>
        </authorList>
    </citation>
    <scope>NUCLEOTIDE SEQUENCE [LARGE SCALE GENOMIC DNA]</scope>
    <source>
        <strain evidence="8">CBS 9802 / IAM 14324 / JCM 22182 / KY 12970</strain>
    </source>
</reference>
<dbReference type="InterPro" id="IPR053238">
    <property type="entry name" value="RING-H2_zinc_finger"/>
</dbReference>
<evidence type="ECO:0000313" key="7">
    <source>
        <dbReference type="EMBL" id="GAA98422.1"/>
    </source>
</evidence>
<dbReference type="SUPFAM" id="SSF57850">
    <property type="entry name" value="RING/U-box"/>
    <property type="match status" value="1"/>
</dbReference>
<dbReference type="STRING" id="764103.G7E6G2"/>
<evidence type="ECO:0000256" key="3">
    <source>
        <dbReference type="ARBA" id="ARBA00022833"/>
    </source>
</evidence>
<dbReference type="PANTHER" id="PTHR14155">
    <property type="entry name" value="RING FINGER DOMAIN-CONTAINING"/>
    <property type="match status" value="1"/>
</dbReference>
<dbReference type="eggNOG" id="KOG0800">
    <property type="taxonomic scope" value="Eukaryota"/>
</dbReference>
<dbReference type="CDD" id="cd16454">
    <property type="entry name" value="RING-H2_PA-TM-RING"/>
    <property type="match status" value="1"/>
</dbReference>
<feature type="compositionally biased region" description="Low complexity" evidence="5">
    <location>
        <begin position="230"/>
        <end position="268"/>
    </location>
</feature>
<feature type="compositionally biased region" description="Low complexity" evidence="5">
    <location>
        <begin position="136"/>
        <end position="169"/>
    </location>
</feature>
<feature type="region of interest" description="Disordered" evidence="5">
    <location>
        <begin position="840"/>
        <end position="899"/>
    </location>
</feature>
<feature type="region of interest" description="Disordered" evidence="5">
    <location>
        <begin position="487"/>
        <end position="506"/>
    </location>
</feature>
<keyword evidence="8" id="KW-1185">Reference proteome</keyword>
<dbReference type="Gene3D" id="3.30.40.10">
    <property type="entry name" value="Zinc/RING finger domain, C3HC4 (zinc finger)"/>
    <property type="match status" value="1"/>
</dbReference>
<feature type="region of interest" description="Disordered" evidence="5">
    <location>
        <begin position="1"/>
        <end position="397"/>
    </location>
</feature>
<dbReference type="PROSITE" id="PS50089">
    <property type="entry name" value="ZF_RING_2"/>
    <property type="match status" value="1"/>
</dbReference>
<feature type="region of interest" description="Disordered" evidence="5">
    <location>
        <begin position="672"/>
        <end position="709"/>
    </location>
</feature>
<feature type="compositionally biased region" description="Low complexity" evidence="5">
    <location>
        <begin position="58"/>
        <end position="74"/>
    </location>
</feature>
<evidence type="ECO:0000256" key="4">
    <source>
        <dbReference type="PROSITE-ProRule" id="PRU00175"/>
    </source>
</evidence>
<dbReference type="GO" id="GO:0008270">
    <property type="term" value="F:zinc ion binding"/>
    <property type="evidence" value="ECO:0007669"/>
    <property type="project" value="UniProtKB-KW"/>
</dbReference>
<organism evidence="7 8">
    <name type="scientific">Mixia osmundae (strain CBS 9802 / IAM 14324 / JCM 22182 / KY 12970)</name>
    <dbReference type="NCBI Taxonomy" id="764103"/>
    <lineage>
        <taxon>Eukaryota</taxon>
        <taxon>Fungi</taxon>
        <taxon>Dikarya</taxon>
        <taxon>Basidiomycota</taxon>
        <taxon>Pucciniomycotina</taxon>
        <taxon>Mixiomycetes</taxon>
        <taxon>Mixiales</taxon>
        <taxon>Mixiaceae</taxon>
        <taxon>Mixia</taxon>
    </lineage>
</organism>
<feature type="compositionally biased region" description="Basic residues" evidence="5">
    <location>
        <begin position="171"/>
        <end position="180"/>
    </location>
</feature>
<reference evidence="7 8" key="2">
    <citation type="journal article" date="2012" name="Open Biol.">
        <title>Characteristics of nucleosomes and linker DNA regions on the genome of the basidiomycete Mixia osmundae revealed by mono- and dinucleosome mapping.</title>
        <authorList>
            <person name="Nishida H."/>
            <person name="Kondo S."/>
            <person name="Matsumoto T."/>
            <person name="Suzuki Y."/>
            <person name="Yoshikawa H."/>
            <person name="Taylor T.D."/>
            <person name="Sugiyama J."/>
        </authorList>
    </citation>
    <scope>NUCLEOTIDE SEQUENCE [LARGE SCALE GENOMIC DNA]</scope>
    <source>
        <strain evidence="8">CBS 9802 / IAM 14324 / JCM 22182 / KY 12970</strain>
    </source>
</reference>
<protein>
    <recommendedName>
        <fullName evidence="6">RING-type domain-containing protein</fullName>
    </recommendedName>
</protein>
<comment type="caution">
    <text evidence="7">The sequence shown here is derived from an EMBL/GenBank/DDBJ whole genome shotgun (WGS) entry which is preliminary data.</text>
</comment>
<feature type="compositionally biased region" description="Basic and acidic residues" evidence="5">
    <location>
        <begin position="379"/>
        <end position="395"/>
    </location>
</feature>
<feature type="compositionally biased region" description="Pro residues" evidence="5">
    <location>
        <begin position="208"/>
        <end position="220"/>
    </location>
</feature>
<evidence type="ECO:0000256" key="5">
    <source>
        <dbReference type="SAM" id="MobiDB-lite"/>
    </source>
</evidence>
<keyword evidence="2 4" id="KW-0863">Zinc-finger</keyword>
<accession>G7E6G2</accession>
<dbReference type="InterPro" id="IPR001841">
    <property type="entry name" value="Znf_RING"/>
</dbReference>
<feature type="compositionally biased region" description="Pro residues" evidence="5">
    <location>
        <begin position="353"/>
        <end position="378"/>
    </location>
</feature>
<dbReference type="PANTHER" id="PTHR14155:SF627">
    <property type="entry name" value="OS06G0192800 PROTEIN"/>
    <property type="match status" value="1"/>
</dbReference>
<proteinExistence type="predicted"/>
<dbReference type="Proteomes" id="UP000009131">
    <property type="component" value="Unassembled WGS sequence"/>
</dbReference>
<feature type="compositionally biased region" description="Polar residues" evidence="5">
    <location>
        <begin position="185"/>
        <end position="200"/>
    </location>
</feature>
<feature type="domain" description="RING-type" evidence="6">
    <location>
        <begin position="1024"/>
        <end position="1066"/>
    </location>
</feature>
<evidence type="ECO:0000259" key="6">
    <source>
        <dbReference type="PROSITE" id="PS50089"/>
    </source>
</evidence>
<dbReference type="InterPro" id="IPR013083">
    <property type="entry name" value="Znf_RING/FYVE/PHD"/>
</dbReference>
<evidence type="ECO:0000313" key="8">
    <source>
        <dbReference type="Proteomes" id="UP000009131"/>
    </source>
</evidence>
<name>G7E6G2_MIXOS</name>
<feature type="compositionally biased region" description="Polar residues" evidence="5">
    <location>
        <begin position="675"/>
        <end position="703"/>
    </location>
</feature>
<feature type="compositionally biased region" description="Basic and acidic residues" evidence="5">
    <location>
        <begin position="487"/>
        <end position="505"/>
    </location>
</feature>
<dbReference type="EMBL" id="BABT02000152">
    <property type="protein sequence ID" value="GAA98422.1"/>
    <property type="molecule type" value="Genomic_DNA"/>
</dbReference>
<feature type="compositionally biased region" description="Polar residues" evidence="5">
    <location>
        <begin position="34"/>
        <end position="55"/>
    </location>
</feature>
<dbReference type="SMART" id="SM00184">
    <property type="entry name" value="RING"/>
    <property type="match status" value="1"/>
</dbReference>
<evidence type="ECO:0000256" key="2">
    <source>
        <dbReference type="ARBA" id="ARBA00022771"/>
    </source>
</evidence>
<dbReference type="HOGENOM" id="CLU_288214_0_0_1"/>
<keyword evidence="1" id="KW-0479">Metal-binding</keyword>
<keyword evidence="3" id="KW-0862">Zinc</keyword>
<dbReference type="OrthoDB" id="8062037at2759"/>
<feature type="compositionally biased region" description="Low complexity" evidence="5">
    <location>
        <begin position="857"/>
        <end position="869"/>
    </location>
</feature>
<dbReference type="Pfam" id="PF13639">
    <property type="entry name" value="zf-RING_2"/>
    <property type="match status" value="1"/>
</dbReference>
<evidence type="ECO:0000256" key="1">
    <source>
        <dbReference type="ARBA" id="ARBA00022723"/>
    </source>
</evidence>
<feature type="region of interest" description="Disordered" evidence="5">
    <location>
        <begin position="453"/>
        <end position="481"/>
    </location>
</feature>